<reference evidence="2" key="2">
    <citation type="submission" date="2019-07" db="EMBL/GenBank/DDBJ databases">
        <authorList>
            <person name="Yang Y."/>
            <person name="Bocs S."/>
            <person name="Baudouin L."/>
        </authorList>
    </citation>
    <scope>NUCLEOTIDE SEQUENCE</scope>
    <source>
        <tissue evidence="2">Spear leaf of Hainan Tall coconut</tissue>
    </source>
</reference>
<sequence length="77" mass="8711">MASVRAEEKEYSLEELQRMLAEMAQDLATVPRQPPWIDGGGASSRSKRFHEDTDPTATRKRRTHVSSVELFGSTGYR</sequence>
<gene>
    <name evidence="2" type="ORF">COCNU_06G007730</name>
</gene>
<dbReference type="AlphaFoldDB" id="A0A8K0N305"/>
<evidence type="ECO:0000256" key="1">
    <source>
        <dbReference type="SAM" id="MobiDB-lite"/>
    </source>
</evidence>
<accession>A0A8K0N305</accession>
<organism evidence="2 3">
    <name type="scientific">Cocos nucifera</name>
    <name type="common">Coconut palm</name>
    <dbReference type="NCBI Taxonomy" id="13894"/>
    <lineage>
        <taxon>Eukaryota</taxon>
        <taxon>Viridiplantae</taxon>
        <taxon>Streptophyta</taxon>
        <taxon>Embryophyta</taxon>
        <taxon>Tracheophyta</taxon>
        <taxon>Spermatophyta</taxon>
        <taxon>Magnoliopsida</taxon>
        <taxon>Liliopsida</taxon>
        <taxon>Arecaceae</taxon>
        <taxon>Arecoideae</taxon>
        <taxon>Cocoseae</taxon>
        <taxon>Attaleinae</taxon>
        <taxon>Cocos</taxon>
    </lineage>
</organism>
<dbReference type="OrthoDB" id="10250354at2759"/>
<dbReference type="Proteomes" id="UP000797356">
    <property type="component" value="Chromosome 6"/>
</dbReference>
<proteinExistence type="predicted"/>
<name>A0A8K0N305_COCNU</name>
<evidence type="ECO:0000313" key="2">
    <source>
        <dbReference type="EMBL" id="KAG1346944.1"/>
    </source>
</evidence>
<protein>
    <submittedName>
        <fullName evidence="2">Putative chaperone protein DnaJ</fullName>
    </submittedName>
</protein>
<evidence type="ECO:0000313" key="3">
    <source>
        <dbReference type="Proteomes" id="UP000797356"/>
    </source>
</evidence>
<reference evidence="2" key="1">
    <citation type="journal article" date="2017" name="Gigascience">
        <title>The genome draft of coconut (Cocos nucifera).</title>
        <authorList>
            <person name="Xiao Y."/>
            <person name="Xu P."/>
            <person name="Fan H."/>
            <person name="Baudouin L."/>
            <person name="Xia W."/>
            <person name="Bocs S."/>
            <person name="Xu J."/>
            <person name="Li Q."/>
            <person name="Guo A."/>
            <person name="Zhou L."/>
            <person name="Li J."/>
            <person name="Wu Y."/>
            <person name="Ma Z."/>
            <person name="Armero A."/>
            <person name="Issali A.E."/>
            <person name="Liu N."/>
            <person name="Peng M."/>
            <person name="Yang Y."/>
        </authorList>
    </citation>
    <scope>NUCLEOTIDE SEQUENCE</scope>
    <source>
        <tissue evidence="2">Spear leaf of Hainan Tall coconut</tissue>
    </source>
</reference>
<feature type="region of interest" description="Disordered" evidence="1">
    <location>
        <begin position="31"/>
        <end position="77"/>
    </location>
</feature>
<dbReference type="EMBL" id="CM017877">
    <property type="protein sequence ID" value="KAG1346944.1"/>
    <property type="molecule type" value="Genomic_DNA"/>
</dbReference>
<keyword evidence="3" id="KW-1185">Reference proteome</keyword>
<comment type="caution">
    <text evidence="2">The sequence shown here is derived from an EMBL/GenBank/DDBJ whole genome shotgun (WGS) entry which is preliminary data.</text>
</comment>